<gene>
    <name evidence="1" type="ORF">BDW02DRAFT_165658</name>
</gene>
<reference evidence="1" key="1">
    <citation type="submission" date="2020-01" db="EMBL/GenBank/DDBJ databases">
        <authorList>
            <consortium name="DOE Joint Genome Institute"/>
            <person name="Haridas S."/>
            <person name="Albert R."/>
            <person name="Binder M."/>
            <person name="Bloem J."/>
            <person name="Labutti K."/>
            <person name="Salamov A."/>
            <person name="Andreopoulos B."/>
            <person name="Baker S.E."/>
            <person name="Barry K."/>
            <person name="Bills G."/>
            <person name="Bluhm B.H."/>
            <person name="Cannon C."/>
            <person name="Castanera R."/>
            <person name="Culley D.E."/>
            <person name="Daum C."/>
            <person name="Ezra D."/>
            <person name="Gonzalez J.B."/>
            <person name="Henrissat B."/>
            <person name="Kuo A."/>
            <person name="Liang C."/>
            <person name="Lipzen A."/>
            <person name="Lutzoni F."/>
            <person name="Magnuson J."/>
            <person name="Mondo S."/>
            <person name="Nolan M."/>
            <person name="Ohm R."/>
            <person name="Pangilinan J."/>
            <person name="Park H.-J."/>
            <person name="Ramirez L."/>
            <person name="Alfaro M."/>
            <person name="Sun H."/>
            <person name="Tritt A."/>
            <person name="Yoshinaga Y."/>
            <person name="Zwiers L.-H."/>
            <person name="Turgeon B.G."/>
            <person name="Goodwin S.B."/>
            <person name="Spatafora J.W."/>
            <person name="Crous P.W."/>
            <person name="Grigoriev I.V."/>
        </authorList>
    </citation>
    <scope>NUCLEOTIDE SEQUENCE</scope>
    <source>
        <strain evidence="1">P77</strain>
    </source>
</reference>
<evidence type="ECO:0000313" key="2">
    <source>
        <dbReference type="Proteomes" id="UP000800040"/>
    </source>
</evidence>
<protein>
    <submittedName>
        <fullName evidence="1">Uncharacterized protein</fullName>
    </submittedName>
</protein>
<evidence type="ECO:0000313" key="1">
    <source>
        <dbReference type="EMBL" id="KAF1829449.1"/>
    </source>
</evidence>
<organism evidence="1 2">
    <name type="scientific">Decorospora gaudefroyi</name>
    <dbReference type="NCBI Taxonomy" id="184978"/>
    <lineage>
        <taxon>Eukaryota</taxon>
        <taxon>Fungi</taxon>
        <taxon>Dikarya</taxon>
        <taxon>Ascomycota</taxon>
        <taxon>Pezizomycotina</taxon>
        <taxon>Dothideomycetes</taxon>
        <taxon>Pleosporomycetidae</taxon>
        <taxon>Pleosporales</taxon>
        <taxon>Pleosporineae</taxon>
        <taxon>Pleosporaceae</taxon>
        <taxon>Decorospora</taxon>
    </lineage>
</organism>
<dbReference type="EMBL" id="ML975443">
    <property type="protein sequence ID" value="KAF1829449.1"/>
    <property type="molecule type" value="Genomic_DNA"/>
</dbReference>
<dbReference type="Proteomes" id="UP000800040">
    <property type="component" value="Unassembled WGS sequence"/>
</dbReference>
<accession>A0A6A5JYL8</accession>
<name>A0A6A5JYL8_9PLEO</name>
<proteinExistence type="predicted"/>
<sequence>MTSVSAHAITPQTTVADTSMPSLLPLQNPVSSLYTSAAFSHHSKVRVIKIMRDSSLLHRKKPTYPSLVFLERALLRYDDIRAETHARLAMPRLRLVTPYLWVVAETGLRTREWHWQVVRRWFRGLELRARASWRFLKRREAQVHGEGGNGNLVAVTERAGRERIGWVVGSRIGAGQ</sequence>
<dbReference type="AlphaFoldDB" id="A0A6A5JYL8"/>
<keyword evidence="2" id="KW-1185">Reference proteome</keyword>